<keyword evidence="5" id="KW-0285">Flavoprotein</keyword>
<evidence type="ECO:0000313" key="8">
    <source>
        <dbReference type="Proteomes" id="UP000030671"/>
    </source>
</evidence>
<dbReference type="OrthoDB" id="25826at2759"/>
<evidence type="ECO:0000259" key="6">
    <source>
        <dbReference type="PROSITE" id="PS51349"/>
    </source>
</evidence>
<feature type="binding site" evidence="5">
    <location>
        <position position="287"/>
    </location>
    <ligand>
        <name>glyoxylate</name>
        <dbReference type="ChEBI" id="CHEBI:36655"/>
    </ligand>
</feature>
<feature type="binding site" evidence="5">
    <location>
        <begin position="338"/>
        <end position="339"/>
    </location>
    <ligand>
        <name>FMN</name>
        <dbReference type="ChEBI" id="CHEBI:58210"/>
    </ligand>
</feature>
<dbReference type="PIRSF" id="PIRSF000138">
    <property type="entry name" value="Al-hdrx_acd_dh"/>
    <property type="match status" value="1"/>
</dbReference>
<dbReference type="GO" id="GO:0010181">
    <property type="term" value="F:FMN binding"/>
    <property type="evidence" value="ECO:0007669"/>
    <property type="project" value="InterPro"/>
</dbReference>
<dbReference type="HOGENOM" id="CLU_020639_0_1_1"/>
<dbReference type="GeneID" id="20678131"/>
<evidence type="ECO:0000256" key="5">
    <source>
        <dbReference type="PIRSR" id="PIRSR000138-2"/>
    </source>
</evidence>
<feature type="binding site" evidence="5">
    <location>
        <position position="284"/>
    </location>
    <ligand>
        <name>glyoxylate</name>
        <dbReference type="ChEBI" id="CHEBI:36655"/>
    </ligand>
</feature>
<dbReference type="InterPro" id="IPR013785">
    <property type="entry name" value="Aldolase_TIM"/>
</dbReference>
<dbReference type="InterPro" id="IPR012133">
    <property type="entry name" value="Alpha-hydoxy_acid_DH_FMN"/>
</dbReference>
<feature type="binding site" evidence="5">
    <location>
        <begin position="315"/>
        <end position="319"/>
    </location>
    <ligand>
        <name>FMN</name>
        <dbReference type="ChEBI" id="CHEBI:58210"/>
    </ligand>
</feature>
<dbReference type="PANTHER" id="PTHR10578:SF75">
    <property type="entry name" value="L-LACTATE DEHYDROGENASE (AFU_ORTHOLOGUE AFUA_4G07050)"/>
    <property type="match status" value="1"/>
</dbReference>
<proteinExistence type="inferred from homology"/>
<dbReference type="Gene3D" id="3.20.20.70">
    <property type="entry name" value="Aldolase class I"/>
    <property type="match status" value="1"/>
</dbReference>
<sequence length="404" mass="44177">MSTVPSFSVHPDELTESTKETLNNRAYFYANSNAGLGWYGQGKQAFYRWRIVPRMLVDTNTRDLTTELFRHRIPAPILFAPIGINKLYSPEGDLVPAKITGELGLPYCLSTASSQPIEAVAAANDRGASGPNGGNAKSPRFFQLYIGHDDEIAHLTDRIAQTVSLLERAWKSGFDVCMLTVDTWQLGWRPTDIAIANYTFGQHVGNEVGTSDAVFMKKHGEEMKTDSGKWIDSAVWHGKAHTWDKMPWLIREWKRISSGRPFVIKGIQSVEDAVGCEGIVVTNHAGRQVDGAVGSLEVLPEIVHAVGGKMKIIFDSGIRTGADVFKALALGAHAVQVGRLYVWGMSHEGEAGCRHVIKSLLADLDITMTVAGYASVTEDVRRNRKALRYTASGTAPGSGEHAKL</sequence>
<reference evidence="7 8" key="1">
    <citation type="journal article" date="2012" name="New Phytol.">
        <title>Insight into trade-off between wood decay and parasitism from the genome of a fungal forest pathogen.</title>
        <authorList>
            <person name="Olson A."/>
            <person name="Aerts A."/>
            <person name="Asiegbu F."/>
            <person name="Belbahri L."/>
            <person name="Bouzid O."/>
            <person name="Broberg A."/>
            <person name="Canback B."/>
            <person name="Coutinho P.M."/>
            <person name="Cullen D."/>
            <person name="Dalman K."/>
            <person name="Deflorio G."/>
            <person name="van Diepen L.T."/>
            <person name="Dunand C."/>
            <person name="Duplessis S."/>
            <person name="Durling M."/>
            <person name="Gonthier P."/>
            <person name="Grimwood J."/>
            <person name="Fossdal C.G."/>
            <person name="Hansson D."/>
            <person name="Henrissat B."/>
            <person name="Hietala A."/>
            <person name="Himmelstrand K."/>
            <person name="Hoffmeister D."/>
            <person name="Hogberg N."/>
            <person name="James T.Y."/>
            <person name="Karlsson M."/>
            <person name="Kohler A."/>
            <person name="Kues U."/>
            <person name="Lee Y.H."/>
            <person name="Lin Y.C."/>
            <person name="Lind M."/>
            <person name="Lindquist E."/>
            <person name="Lombard V."/>
            <person name="Lucas S."/>
            <person name="Lunden K."/>
            <person name="Morin E."/>
            <person name="Murat C."/>
            <person name="Park J."/>
            <person name="Raffaello T."/>
            <person name="Rouze P."/>
            <person name="Salamov A."/>
            <person name="Schmutz J."/>
            <person name="Solheim H."/>
            <person name="Stahlberg J."/>
            <person name="Velez H."/>
            <person name="de Vries R.P."/>
            <person name="Wiebenga A."/>
            <person name="Woodward S."/>
            <person name="Yakovlev I."/>
            <person name="Garbelotto M."/>
            <person name="Martin F."/>
            <person name="Grigoriev I.V."/>
            <person name="Stenlid J."/>
        </authorList>
    </citation>
    <scope>NUCLEOTIDE SEQUENCE [LARGE SCALE GENOMIC DNA]</scope>
    <source>
        <strain evidence="7 8">TC 32-1</strain>
    </source>
</reference>
<dbReference type="InterPro" id="IPR000262">
    <property type="entry name" value="FMN-dep_DH"/>
</dbReference>
<evidence type="ECO:0000256" key="4">
    <source>
        <dbReference type="PIRSR" id="PIRSR000138-1"/>
    </source>
</evidence>
<gene>
    <name evidence="7" type="primary">GOX2</name>
    <name evidence="7" type="ORF">HETIRDRAFT_50111</name>
</gene>
<dbReference type="Proteomes" id="UP000030671">
    <property type="component" value="Unassembled WGS sequence"/>
</dbReference>
<dbReference type="KEGG" id="hir:HETIRDRAFT_50111"/>
<dbReference type="InterPro" id="IPR037396">
    <property type="entry name" value="FMN_HAD"/>
</dbReference>
<feature type="domain" description="FMN hydroxy acid dehydrogenase" evidence="6">
    <location>
        <begin position="3"/>
        <end position="389"/>
    </location>
</feature>
<dbReference type="EMBL" id="KI925461">
    <property type="protein sequence ID" value="ETW78968.1"/>
    <property type="molecule type" value="Genomic_DNA"/>
</dbReference>
<feature type="binding site" evidence="5">
    <location>
        <begin position="81"/>
        <end position="83"/>
    </location>
    <ligand>
        <name>FMN</name>
        <dbReference type="ChEBI" id="CHEBI:58210"/>
    </ligand>
</feature>
<dbReference type="STRING" id="747525.W4JZG2"/>
<feature type="binding site" evidence="5">
    <location>
        <position position="145"/>
    </location>
    <ligand>
        <name>glyoxylate</name>
        <dbReference type="ChEBI" id="CHEBI:36655"/>
    </ligand>
</feature>
<keyword evidence="5" id="KW-0288">FMN</keyword>
<dbReference type="InParanoid" id="W4JZG2"/>
<comment type="similarity">
    <text evidence="3">Belongs to the FMN-dependent alpha-hydroxy acid dehydrogenase family.</text>
</comment>
<feature type="binding site" evidence="5">
    <location>
        <position position="265"/>
    </location>
    <ligand>
        <name>FMN</name>
        <dbReference type="ChEBI" id="CHEBI:58210"/>
    </ligand>
</feature>
<feature type="binding site" evidence="5">
    <location>
        <position position="110"/>
    </location>
    <ligand>
        <name>FMN</name>
        <dbReference type="ChEBI" id="CHEBI:58210"/>
    </ligand>
</feature>
<dbReference type="GO" id="GO:0016491">
    <property type="term" value="F:oxidoreductase activity"/>
    <property type="evidence" value="ECO:0007669"/>
    <property type="project" value="UniProtKB-KW"/>
</dbReference>
<dbReference type="AlphaFoldDB" id="W4JZG2"/>
<keyword evidence="2" id="KW-0560">Oxidoreductase</keyword>
<accession>W4JZG2</accession>
<dbReference type="PANTHER" id="PTHR10578">
    <property type="entry name" value="S -2-HYDROXY-ACID OXIDASE-RELATED"/>
    <property type="match status" value="1"/>
</dbReference>
<evidence type="ECO:0000256" key="1">
    <source>
        <dbReference type="ARBA" id="ARBA00001917"/>
    </source>
</evidence>
<evidence type="ECO:0000313" key="7">
    <source>
        <dbReference type="EMBL" id="ETW78968.1"/>
    </source>
</evidence>
<feature type="binding site" evidence="5">
    <location>
        <position position="143"/>
    </location>
    <ligand>
        <name>FMN</name>
        <dbReference type="ChEBI" id="CHEBI:58210"/>
    </ligand>
</feature>
<dbReference type="Pfam" id="PF01070">
    <property type="entry name" value="FMN_dh"/>
    <property type="match status" value="1"/>
</dbReference>
<dbReference type="RefSeq" id="XP_009548766.1">
    <property type="nucleotide sequence ID" value="XM_009550471.1"/>
</dbReference>
<protein>
    <submittedName>
        <fullName evidence="7">Glycolate oxidase</fullName>
    </submittedName>
</protein>
<keyword evidence="8" id="KW-1185">Reference proteome</keyword>
<dbReference type="eggNOG" id="KOG0538">
    <property type="taxonomic scope" value="Eukaryota"/>
</dbReference>
<name>W4JZG2_HETIT</name>
<organism evidence="7 8">
    <name type="scientific">Heterobasidion irregulare (strain TC 32-1)</name>
    <dbReference type="NCBI Taxonomy" id="747525"/>
    <lineage>
        <taxon>Eukaryota</taxon>
        <taxon>Fungi</taxon>
        <taxon>Dikarya</taxon>
        <taxon>Basidiomycota</taxon>
        <taxon>Agaricomycotina</taxon>
        <taxon>Agaricomycetes</taxon>
        <taxon>Russulales</taxon>
        <taxon>Bondarzewiaceae</taxon>
        <taxon>Heterobasidion</taxon>
        <taxon>Heterobasidion annosum species complex</taxon>
    </lineage>
</organism>
<dbReference type="PROSITE" id="PS51349">
    <property type="entry name" value="FMN_HYDROXY_ACID_DH_2"/>
    <property type="match status" value="1"/>
</dbReference>
<evidence type="ECO:0000256" key="2">
    <source>
        <dbReference type="ARBA" id="ARBA00023002"/>
    </source>
</evidence>
<comment type="cofactor">
    <cofactor evidence="1">
        <name>FMN</name>
        <dbReference type="ChEBI" id="CHEBI:58210"/>
    </cofactor>
</comment>
<dbReference type="SUPFAM" id="SSF51395">
    <property type="entry name" value="FMN-linked oxidoreductases"/>
    <property type="match status" value="1"/>
</dbReference>
<feature type="binding site" evidence="5">
    <location>
        <position position="189"/>
    </location>
    <ligand>
        <name>glyoxylate</name>
        <dbReference type="ChEBI" id="CHEBI:36655"/>
    </ligand>
</feature>
<feature type="binding site" evidence="5">
    <location>
        <position position="29"/>
    </location>
    <ligand>
        <name>glyoxylate</name>
        <dbReference type="ChEBI" id="CHEBI:36655"/>
    </ligand>
</feature>
<feature type="binding site" evidence="5">
    <location>
        <position position="180"/>
    </location>
    <ligand>
        <name>FMN</name>
        <dbReference type="ChEBI" id="CHEBI:58210"/>
    </ligand>
</feature>
<feature type="active site" description="Proton acceptor" evidence="4">
    <location>
        <position position="284"/>
    </location>
</feature>
<evidence type="ECO:0000256" key="3">
    <source>
        <dbReference type="ARBA" id="ARBA00024042"/>
    </source>
</evidence>